<evidence type="ECO:0000256" key="7">
    <source>
        <dbReference type="HAMAP-Rule" id="MF_00108"/>
    </source>
</evidence>
<dbReference type="InterPro" id="IPR001228">
    <property type="entry name" value="IspD"/>
</dbReference>
<dbReference type="EMBL" id="JAFBDQ010000018">
    <property type="protein sequence ID" value="MBM7557859.1"/>
    <property type="molecule type" value="Genomic_DNA"/>
</dbReference>
<dbReference type="NCBIfam" id="TIGR00453">
    <property type="entry name" value="ispD"/>
    <property type="match status" value="1"/>
</dbReference>
<dbReference type="HAMAP" id="MF_00108">
    <property type="entry name" value="IspD"/>
    <property type="match status" value="1"/>
</dbReference>
<comment type="caution">
    <text evidence="8">The sequence shown here is derived from an EMBL/GenBank/DDBJ whole genome shotgun (WGS) entry which is preliminary data.</text>
</comment>
<dbReference type="PANTHER" id="PTHR32125:SF4">
    <property type="entry name" value="2-C-METHYL-D-ERYTHRITOL 4-PHOSPHATE CYTIDYLYLTRANSFERASE, CHLOROPLASTIC"/>
    <property type="match status" value="1"/>
</dbReference>
<gene>
    <name evidence="7" type="primary">ispD</name>
    <name evidence="8" type="ORF">JOC47_002725</name>
</gene>
<dbReference type="InterPro" id="IPR034683">
    <property type="entry name" value="IspD/TarI"/>
</dbReference>
<dbReference type="InterPro" id="IPR018294">
    <property type="entry name" value="ISPD_synthase_CS"/>
</dbReference>
<keyword evidence="9" id="KW-1185">Reference proteome</keyword>
<dbReference type="Proteomes" id="UP000774000">
    <property type="component" value="Unassembled WGS sequence"/>
</dbReference>
<dbReference type="InterPro" id="IPR050088">
    <property type="entry name" value="IspD/TarI_cytidylyltransf_bact"/>
</dbReference>
<evidence type="ECO:0000256" key="1">
    <source>
        <dbReference type="ARBA" id="ARBA00001282"/>
    </source>
</evidence>
<dbReference type="CDD" id="cd02516">
    <property type="entry name" value="CDP-ME_synthetase"/>
    <property type="match status" value="1"/>
</dbReference>
<comment type="pathway">
    <text evidence="2 7">Isoprenoid biosynthesis; isopentenyl diphosphate biosynthesis via DXP pathway; isopentenyl diphosphate from 1-deoxy-D-xylulose 5-phosphate: step 2/6.</text>
</comment>
<comment type="function">
    <text evidence="7">Catalyzes the formation of 4-diphosphocytidyl-2-C-methyl-D-erythritol from CTP and 2-C-methyl-D-erythritol 4-phosphate (MEP).</text>
</comment>
<reference evidence="8" key="1">
    <citation type="submission" date="2021-01" db="EMBL/GenBank/DDBJ databases">
        <title>Genomic Encyclopedia of Type Strains, Phase IV (KMG-IV): sequencing the most valuable type-strain genomes for metagenomic binning, comparative biology and taxonomic classification.</title>
        <authorList>
            <person name="Goeker M."/>
        </authorList>
    </citation>
    <scope>NUCLEOTIDE SEQUENCE</scope>
    <source>
        <strain evidence="8">DSM 23230</strain>
    </source>
</reference>
<name>A0A939BS03_9FIRM</name>
<evidence type="ECO:0000256" key="5">
    <source>
        <dbReference type="ARBA" id="ARBA00022695"/>
    </source>
</evidence>
<dbReference type="RefSeq" id="WP_204702700.1">
    <property type="nucleotide sequence ID" value="NZ_JAFBDQ010000018.1"/>
</dbReference>
<evidence type="ECO:0000256" key="2">
    <source>
        <dbReference type="ARBA" id="ARBA00004787"/>
    </source>
</evidence>
<sequence length="229" mass="25465">MKLSVVIPAAGQGKRMKTEKNKQFLMLNDKEILAHTLNKFESASVVDEVIIVAREEEIDYCKNKLVDNYDFGKVTKVIAGGETRQESVYNGLQAVKSTSNYVLIHDGARPFITAELINKVITAAEKYDAAAVGVPVKDTIKVINSDNMIINTPDRSKLVAIQTPQVFDKELITEAYQNALADDFIGTDSASLVERINQTVKLVQGSYENIKITTPEDLEFGERILARRK</sequence>
<dbReference type="Pfam" id="PF01128">
    <property type="entry name" value="IspD"/>
    <property type="match status" value="1"/>
</dbReference>
<dbReference type="EC" id="2.7.7.60" evidence="7"/>
<dbReference type="InterPro" id="IPR029044">
    <property type="entry name" value="Nucleotide-diphossugar_trans"/>
</dbReference>
<comment type="catalytic activity">
    <reaction evidence="1 7">
        <text>2-C-methyl-D-erythritol 4-phosphate + CTP + H(+) = 4-CDP-2-C-methyl-D-erythritol + diphosphate</text>
        <dbReference type="Rhea" id="RHEA:13429"/>
        <dbReference type="ChEBI" id="CHEBI:15378"/>
        <dbReference type="ChEBI" id="CHEBI:33019"/>
        <dbReference type="ChEBI" id="CHEBI:37563"/>
        <dbReference type="ChEBI" id="CHEBI:57823"/>
        <dbReference type="ChEBI" id="CHEBI:58262"/>
        <dbReference type="EC" id="2.7.7.60"/>
    </reaction>
</comment>
<dbReference type="PANTHER" id="PTHR32125">
    <property type="entry name" value="2-C-METHYL-D-ERYTHRITOL 4-PHOSPHATE CYTIDYLYLTRANSFERASE, CHLOROPLASTIC"/>
    <property type="match status" value="1"/>
</dbReference>
<dbReference type="GO" id="GO:0019288">
    <property type="term" value="P:isopentenyl diphosphate biosynthetic process, methylerythritol 4-phosphate pathway"/>
    <property type="evidence" value="ECO:0007669"/>
    <property type="project" value="UniProtKB-UniRule"/>
</dbReference>
<accession>A0A939BS03</accession>
<proteinExistence type="inferred from homology"/>
<evidence type="ECO:0000256" key="4">
    <source>
        <dbReference type="ARBA" id="ARBA00022679"/>
    </source>
</evidence>
<dbReference type="AlphaFoldDB" id="A0A939BS03"/>
<keyword evidence="6 7" id="KW-0414">Isoprene biosynthesis</keyword>
<keyword evidence="5 7" id="KW-0548">Nucleotidyltransferase</keyword>
<feature type="site" description="Transition state stabilizer" evidence="7">
    <location>
        <position position="22"/>
    </location>
</feature>
<dbReference type="FunFam" id="3.90.550.10:FF:000003">
    <property type="entry name" value="2-C-methyl-D-erythritol 4-phosphate cytidylyltransferase"/>
    <property type="match status" value="1"/>
</dbReference>
<dbReference type="PROSITE" id="PS01295">
    <property type="entry name" value="ISPD"/>
    <property type="match status" value="1"/>
</dbReference>
<organism evidence="8 9">
    <name type="scientific">Halanaerobacter jeridensis</name>
    <dbReference type="NCBI Taxonomy" id="706427"/>
    <lineage>
        <taxon>Bacteria</taxon>
        <taxon>Bacillati</taxon>
        <taxon>Bacillota</taxon>
        <taxon>Clostridia</taxon>
        <taxon>Halanaerobiales</taxon>
        <taxon>Halobacteroidaceae</taxon>
        <taxon>Halanaerobacter</taxon>
    </lineage>
</organism>
<comment type="similarity">
    <text evidence="3 7">Belongs to the IspD/TarI cytidylyltransferase family. IspD subfamily.</text>
</comment>
<evidence type="ECO:0000256" key="3">
    <source>
        <dbReference type="ARBA" id="ARBA00009789"/>
    </source>
</evidence>
<dbReference type="Gene3D" id="3.90.550.10">
    <property type="entry name" value="Spore Coat Polysaccharide Biosynthesis Protein SpsA, Chain A"/>
    <property type="match status" value="1"/>
</dbReference>
<evidence type="ECO:0000313" key="8">
    <source>
        <dbReference type="EMBL" id="MBM7557859.1"/>
    </source>
</evidence>
<feature type="site" description="Positions MEP for the nucleophilic attack" evidence="7">
    <location>
        <position position="211"/>
    </location>
</feature>
<dbReference type="GO" id="GO:0050518">
    <property type="term" value="F:2-C-methyl-D-erythritol 4-phosphate cytidylyltransferase activity"/>
    <property type="evidence" value="ECO:0007669"/>
    <property type="project" value="UniProtKB-UniRule"/>
</dbReference>
<feature type="site" description="Transition state stabilizer" evidence="7">
    <location>
        <position position="15"/>
    </location>
</feature>
<evidence type="ECO:0000313" key="9">
    <source>
        <dbReference type="Proteomes" id="UP000774000"/>
    </source>
</evidence>
<feature type="site" description="Positions MEP for the nucleophilic attack" evidence="7">
    <location>
        <position position="155"/>
    </location>
</feature>
<evidence type="ECO:0000256" key="6">
    <source>
        <dbReference type="ARBA" id="ARBA00023229"/>
    </source>
</evidence>
<dbReference type="SUPFAM" id="SSF53448">
    <property type="entry name" value="Nucleotide-diphospho-sugar transferases"/>
    <property type="match status" value="1"/>
</dbReference>
<protein>
    <recommendedName>
        <fullName evidence="7">2-C-methyl-D-erythritol 4-phosphate cytidylyltransferase</fullName>
        <ecNumber evidence="7">2.7.7.60</ecNumber>
    </recommendedName>
    <alternativeName>
        <fullName evidence="7">4-diphosphocytidyl-2C-methyl-D-erythritol synthase</fullName>
    </alternativeName>
    <alternativeName>
        <fullName evidence="7">MEP cytidylyltransferase</fullName>
        <shortName evidence="7">MCT</shortName>
    </alternativeName>
</protein>
<keyword evidence="4 7" id="KW-0808">Transferase</keyword>